<evidence type="ECO:0000256" key="2">
    <source>
        <dbReference type="ARBA" id="ARBA00022679"/>
    </source>
</evidence>
<gene>
    <name evidence="4" type="ORF">SAMN05877831_101845</name>
</gene>
<dbReference type="RefSeq" id="WP_097068805.1">
    <property type="nucleotide sequence ID" value="NZ_OBMT01000001.1"/>
</dbReference>
<dbReference type="Proteomes" id="UP000219111">
    <property type="component" value="Unassembled WGS sequence"/>
</dbReference>
<name>A0A285RNB3_9RHOB</name>
<reference evidence="5" key="1">
    <citation type="submission" date="2017-08" db="EMBL/GenBank/DDBJ databases">
        <authorList>
            <person name="Varghese N."/>
            <person name="Submissions S."/>
        </authorList>
    </citation>
    <scope>NUCLEOTIDE SEQUENCE [LARGE SCALE GENOMIC DNA]</scope>
    <source>
        <strain evidence="5">JA276</strain>
    </source>
</reference>
<protein>
    <submittedName>
        <fullName evidence="4">Methyltransferase family protein</fullName>
    </submittedName>
</protein>
<keyword evidence="2 4" id="KW-0808">Transferase</keyword>
<dbReference type="PANTHER" id="PTHR13090">
    <property type="entry name" value="ARGININE-HYDROXYLASE NDUFAF5, MITOCHONDRIAL"/>
    <property type="match status" value="1"/>
</dbReference>
<dbReference type="InterPro" id="IPR029063">
    <property type="entry name" value="SAM-dependent_MTases_sf"/>
</dbReference>
<dbReference type="Pfam" id="PF08241">
    <property type="entry name" value="Methyltransf_11"/>
    <property type="match status" value="1"/>
</dbReference>
<dbReference type="GO" id="GO:0008757">
    <property type="term" value="F:S-adenosylmethionine-dependent methyltransferase activity"/>
    <property type="evidence" value="ECO:0007669"/>
    <property type="project" value="InterPro"/>
</dbReference>
<sequence length="277" mass="29943">MTLSHKLTDRSALERNRARAGRLGPALFLHEDAAEELHERLNEVNKTFTSPALVTAFPTPWAAVLPGAKIVADTEMLDLAPGAHDLVVHAMGLHWAEDPVGQIVQAARALRPDGLFIAVMFGGQTLSELRAALAEAEVAVTGGLSPRVLPMGEIRDLGGLLNRAGLALPVADSVLRKVTYADPLRLMADLRAMGEANALSDRLRRFTRRAVIAQALAHYAAHFSEPDGRVRASFDMVWLTGWKPHESQQKPLRPGSARARLADALQGCQMPAEDGLL</sequence>
<dbReference type="OrthoDB" id="9793723at2"/>
<accession>A0A285RNB3</accession>
<feature type="domain" description="Methyltransferase type 11" evidence="3">
    <location>
        <begin position="70"/>
        <end position="117"/>
    </location>
</feature>
<dbReference type="InterPro" id="IPR013216">
    <property type="entry name" value="Methyltransf_11"/>
</dbReference>
<evidence type="ECO:0000256" key="1">
    <source>
        <dbReference type="ARBA" id="ARBA00022603"/>
    </source>
</evidence>
<dbReference type="SUPFAM" id="SSF53335">
    <property type="entry name" value="S-adenosyl-L-methionine-dependent methyltransferases"/>
    <property type="match status" value="1"/>
</dbReference>
<dbReference type="EMBL" id="OBMT01000001">
    <property type="protein sequence ID" value="SOB95208.1"/>
    <property type="molecule type" value="Genomic_DNA"/>
</dbReference>
<dbReference type="GO" id="GO:0032259">
    <property type="term" value="P:methylation"/>
    <property type="evidence" value="ECO:0007669"/>
    <property type="project" value="UniProtKB-KW"/>
</dbReference>
<organism evidence="4 5">
    <name type="scientific">Rhodobacter maris</name>
    <dbReference type="NCBI Taxonomy" id="446682"/>
    <lineage>
        <taxon>Bacteria</taxon>
        <taxon>Pseudomonadati</taxon>
        <taxon>Pseudomonadota</taxon>
        <taxon>Alphaproteobacteria</taxon>
        <taxon>Rhodobacterales</taxon>
        <taxon>Rhodobacter group</taxon>
        <taxon>Rhodobacter</taxon>
    </lineage>
</organism>
<proteinExistence type="predicted"/>
<dbReference type="AlphaFoldDB" id="A0A285RNB3"/>
<evidence type="ECO:0000259" key="3">
    <source>
        <dbReference type="Pfam" id="PF08241"/>
    </source>
</evidence>
<keyword evidence="5" id="KW-1185">Reference proteome</keyword>
<evidence type="ECO:0000313" key="5">
    <source>
        <dbReference type="Proteomes" id="UP000219111"/>
    </source>
</evidence>
<dbReference type="InterPro" id="IPR050602">
    <property type="entry name" value="Malonyl-ACP_OMT"/>
</dbReference>
<dbReference type="PANTHER" id="PTHR13090:SF1">
    <property type="entry name" value="ARGININE-HYDROXYLASE NDUFAF5, MITOCHONDRIAL"/>
    <property type="match status" value="1"/>
</dbReference>
<evidence type="ECO:0000313" key="4">
    <source>
        <dbReference type="EMBL" id="SOB95208.1"/>
    </source>
</evidence>
<keyword evidence="1 4" id="KW-0489">Methyltransferase</keyword>
<dbReference type="Gene3D" id="3.40.50.150">
    <property type="entry name" value="Vaccinia Virus protein VP39"/>
    <property type="match status" value="1"/>
</dbReference>